<evidence type="ECO:0000313" key="2">
    <source>
        <dbReference type="EnsemblMetazoa" id="GBRI041324-PA"/>
    </source>
</evidence>
<dbReference type="EnsemblMetazoa" id="GBRI041324-RA">
    <property type="protein sequence ID" value="GBRI041324-PA"/>
    <property type="gene ID" value="GBRI041324"/>
</dbReference>
<reference evidence="3" key="1">
    <citation type="submission" date="2014-03" db="EMBL/GenBank/DDBJ databases">
        <authorList>
            <person name="Aksoy S."/>
            <person name="Warren W."/>
            <person name="Wilson R.K."/>
        </authorList>
    </citation>
    <scope>NUCLEOTIDE SEQUENCE [LARGE SCALE GENOMIC DNA]</scope>
    <source>
        <strain evidence="3">IAEA</strain>
    </source>
</reference>
<dbReference type="Proteomes" id="UP000091820">
    <property type="component" value="Unassembled WGS sequence"/>
</dbReference>
<proteinExistence type="predicted"/>
<dbReference type="VEuPathDB" id="VectorBase:GBRI041324"/>
<sequence length="164" mass="18771">MKSHYREQSSIYPYKRSTTIGTKKKLFSRKTGVHYNITLIGEIINQPECPLPSPHSLLDSNLSIHSRELYESGGKKSTPKKPTERTEDAVTIVEMLYINKPNDQTIRVQTREEKRECTALACLLDIVLLFCILYFLCFVDGVVVDVNVDVTVYCCVVSVVYEFR</sequence>
<dbReference type="AlphaFoldDB" id="A0A1A9X1Z8"/>
<evidence type="ECO:0000256" key="1">
    <source>
        <dbReference type="SAM" id="Phobius"/>
    </source>
</evidence>
<organism evidence="2 3">
    <name type="scientific">Glossina brevipalpis</name>
    <dbReference type="NCBI Taxonomy" id="37001"/>
    <lineage>
        <taxon>Eukaryota</taxon>
        <taxon>Metazoa</taxon>
        <taxon>Ecdysozoa</taxon>
        <taxon>Arthropoda</taxon>
        <taxon>Hexapoda</taxon>
        <taxon>Insecta</taxon>
        <taxon>Pterygota</taxon>
        <taxon>Neoptera</taxon>
        <taxon>Endopterygota</taxon>
        <taxon>Diptera</taxon>
        <taxon>Brachycera</taxon>
        <taxon>Muscomorpha</taxon>
        <taxon>Hippoboscoidea</taxon>
        <taxon>Glossinidae</taxon>
        <taxon>Glossina</taxon>
    </lineage>
</organism>
<keyword evidence="1" id="KW-0812">Transmembrane</keyword>
<reference evidence="2" key="2">
    <citation type="submission" date="2020-05" db="UniProtKB">
        <authorList>
            <consortium name="EnsemblMetazoa"/>
        </authorList>
    </citation>
    <scope>IDENTIFICATION</scope>
    <source>
        <strain evidence="2">IAEA</strain>
    </source>
</reference>
<keyword evidence="1" id="KW-1133">Transmembrane helix</keyword>
<protein>
    <submittedName>
        <fullName evidence="2">Uncharacterized protein</fullName>
    </submittedName>
</protein>
<feature type="transmembrane region" description="Helical" evidence="1">
    <location>
        <begin position="117"/>
        <end position="136"/>
    </location>
</feature>
<keyword evidence="3" id="KW-1185">Reference proteome</keyword>
<keyword evidence="1" id="KW-0472">Membrane</keyword>
<accession>A0A1A9X1Z8</accession>
<name>A0A1A9X1Z8_9MUSC</name>
<evidence type="ECO:0000313" key="3">
    <source>
        <dbReference type="Proteomes" id="UP000091820"/>
    </source>
</evidence>